<evidence type="ECO:0000313" key="4">
    <source>
        <dbReference type="Proteomes" id="UP000799444"/>
    </source>
</evidence>
<evidence type="ECO:0000256" key="1">
    <source>
        <dbReference type="PROSITE-ProRule" id="PRU00221"/>
    </source>
</evidence>
<feature type="region of interest" description="Disordered" evidence="2">
    <location>
        <begin position="154"/>
        <end position="177"/>
    </location>
</feature>
<dbReference type="Pfam" id="PF00400">
    <property type="entry name" value="WD40"/>
    <property type="match status" value="1"/>
</dbReference>
<dbReference type="InterPro" id="IPR001680">
    <property type="entry name" value="WD40_rpt"/>
</dbReference>
<keyword evidence="1" id="KW-0853">WD repeat</keyword>
<feature type="region of interest" description="Disordered" evidence="2">
    <location>
        <begin position="228"/>
        <end position="251"/>
    </location>
</feature>
<dbReference type="EMBL" id="ML996214">
    <property type="protein sequence ID" value="KAF2730586.1"/>
    <property type="molecule type" value="Genomic_DNA"/>
</dbReference>
<dbReference type="SUPFAM" id="SSF50978">
    <property type="entry name" value="WD40 repeat-like"/>
    <property type="match status" value="1"/>
</dbReference>
<comment type="caution">
    <text evidence="3">The sequence shown here is derived from an EMBL/GenBank/DDBJ whole genome shotgun (WGS) entry which is preliminary data.</text>
</comment>
<proteinExistence type="predicted"/>
<reference evidence="3" key="1">
    <citation type="journal article" date="2020" name="Stud. Mycol.">
        <title>101 Dothideomycetes genomes: a test case for predicting lifestyles and emergence of pathogens.</title>
        <authorList>
            <person name="Haridas S."/>
            <person name="Albert R."/>
            <person name="Binder M."/>
            <person name="Bloem J."/>
            <person name="Labutti K."/>
            <person name="Salamov A."/>
            <person name="Andreopoulos B."/>
            <person name="Baker S."/>
            <person name="Barry K."/>
            <person name="Bills G."/>
            <person name="Bluhm B."/>
            <person name="Cannon C."/>
            <person name="Castanera R."/>
            <person name="Culley D."/>
            <person name="Daum C."/>
            <person name="Ezra D."/>
            <person name="Gonzalez J."/>
            <person name="Henrissat B."/>
            <person name="Kuo A."/>
            <person name="Liang C."/>
            <person name="Lipzen A."/>
            <person name="Lutzoni F."/>
            <person name="Magnuson J."/>
            <person name="Mondo S."/>
            <person name="Nolan M."/>
            <person name="Ohm R."/>
            <person name="Pangilinan J."/>
            <person name="Park H.-J."/>
            <person name="Ramirez L."/>
            <person name="Alfaro M."/>
            <person name="Sun H."/>
            <person name="Tritt A."/>
            <person name="Yoshinaga Y."/>
            <person name="Zwiers L.-H."/>
            <person name="Turgeon B."/>
            <person name="Goodwin S."/>
            <person name="Spatafora J."/>
            <person name="Crous P."/>
            <person name="Grigoriev I."/>
        </authorList>
    </citation>
    <scope>NUCLEOTIDE SEQUENCE</scope>
    <source>
        <strain evidence="3">CBS 125425</strain>
    </source>
</reference>
<dbReference type="Gene3D" id="2.130.10.10">
    <property type="entry name" value="YVTN repeat-like/Quinoprotein amine dehydrogenase"/>
    <property type="match status" value="1"/>
</dbReference>
<evidence type="ECO:0000256" key="2">
    <source>
        <dbReference type="SAM" id="MobiDB-lite"/>
    </source>
</evidence>
<feature type="compositionally biased region" description="Polar residues" evidence="2">
    <location>
        <begin position="41"/>
        <end position="53"/>
    </location>
</feature>
<accession>A0A9P4QTD8</accession>
<feature type="compositionally biased region" description="Low complexity" evidence="2">
    <location>
        <begin position="26"/>
        <end position="40"/>
    </location>
</feature>
<dbReference type="InterPro" id="IPR051959">
    <property type="entry name" value="PAK1-Kinase_Regulator"/>
</dbReference>
<organism evidence="3 4">
    <name type="scientific">Polyplosphaeria fusca</name>
    <dbReference type="NCBI Taxonomy" id="682080"/>
    <lineage>
        <taxon>Eukaryota</taxon>
        <taxon>Fungi</taxon>
        <taxon>Dikarya</taxon>
        <taxon>Ascomycota</taxon>
        <taxon>Pezizomycotina</taxon>
        <taxon>Dothideomycetes</taxon>
        <taxon>Pleosporomycetidae</taxon>
        <taxon>Pleosporales</taxon>
        <taxon>Tetraplosphaeriaceae</taxon>
        <taxon>Polyplosphaeria</taxon>
    </lineage>
</organism>
<feature type="repeat" description="WD" evidence="1">
    <location>
        <begin position="442"/>
        <end position="465"/>
    </location>
</feature>
<dbReference type="Proteomes" id="UP000799444">
    <property type="component" value="Unassembled WGS sequence"/>
</dbReference>
<dbReference type="PROSITE" id="PS50082">
    <property type="entry name" value="WD_REPEATS_2"/>
    <property type="match status" value="1"/>
</dbReference>
<sequence>MAKRKRDVAEAAGPLKTSKVLKEKGASAAARPAPKAASKSNEASADTHTNGTANGRVEEMANGDAVRDTTIVQIITGSYERVLHGFTATIPRAVVTGYALPEEDSSTSTTFADTFLFNAHTSSIRCLALSPISPDSTKVTLATGSTDERINLYSLSTTPPPPSSNPNPTLSLTTTPTSLNPHNKPLGSLLHHTSSLTTLHFPTRSKLLSAAQDSTIAITRTRDWTPLSSIRAPIPTPHGRPSGDTAGPGEVPSGVSSFAVHPSLKLMLSVSRGEKCMRLWNLVTGKKAGVLNFSRKMLAAVHESRFASGEARSVVWDAAGEEFAVAWERGVLVFGLDCRARGCVVLRPRAKVHRVAYLESRVHGGTVVVGTEDGRVAFYDTGTYALQPDDAAEKKEEEEDEIPHCTLLAQIGGPAKGISGRVKDFEILKLDSDNDEDNAQFLLVTGSSDGAVRLWAFSDAELTAAAAAADSGGDAGEGGGFAARQAGRLVGVYATNSRITCLRAFVMIGEPEEVEEGEEKVEEQKDGDSSSSGSESKSE</sequence>
<dbReference type="InterPro" id="IPR015943">
    <property type="entry name" value="WD40/YVTN_repeat-like_dom_sf"/>
</dbReference>
<dbReference type="PANTHER" id="PTHR44675">
    <property type="entry name" value="PAK1 INTERACTING PROTEIN 1"/>
    <property type="match status" value="1"/>
</dbReference>
<feature type="region of interest" description="Disordered" evidence="2">
    <location>
        <begin position="512"/>
        <end position="539"/>
    </location>
</feature>
<name>A0A9P4QTD8_9PLEO</name>
<keyword evidence="4" id="KW-1185">Reference proteome</keyword>
<feature type="compositionally biased region" description="Low complexity" evidence="2">
    <location>
        <begin position="166"/>
        <end position="177"/>
    </location>
</feature>
<feature type="compositionally biased region" description="Acidic residues" evidence="2">
    <location>
        <begin position="512"/>
        <end position="521"/>
    </location>
</feature>
<feature type="region of interest" description="Disordered" evidence="2">
    <location>
        <begin position="1"/>
        <end position="61"/>
    </location>
</feature>
<feature type="compositionally biased region" description="Low complexity" evidence="2">
    <location>
        <begin position="529"/>
        <end position="539"/>
    </location>
</feature>
<gene>
    <name evidence="3" type="ORF">EJ04DRAFT_545667</name>
</gene>
<dbReference type="AlphaFoldDB" id="A0A9P4QTD8"/>
<dbReference type="SMART" id="SM00320">
    <property type="entry name" value="WD40"/>
    <property type="match status" value="5"/>
</dbReference>
<dbReference type="PANTHER" id="PTHR44675:SF1">
    <property type="entry name" value="P21-ACTIVATED PROTEIN KINASE-INTERACTING PROTEIN 1"/>
    <property type="match status" value="1"/>
</dbReference>
<evidence type="ECO:0000313" key="3">
    <source>
        <dbReference type="EMBL" id="KAF2730586.1"/>
    </source>
</evidence>
<protein>
    <submittedName>
        <fullName evidence="3">WD40 repeat-like protein</fullName>
    </submittedName>
</protein>
<dbReference type="InterPro" id="IPR036322">
    <property type="entry name" value="WD40_repeat_dom_sf"/>
</dbReference>
<dbReference type="OrthoDB" id="308449at2759"/>